<feature type="binding site" evidence="5">
    <location>
        <position position="148"/>
    </location>
    <ligand>
        <name>acetyl-CoA</name>
        <dbReference type="ChEBI" id="CHEBI:57288"/>
    </ligand>
</feature>
<reference evidence="7" key="1">
    <citation type="submission" date="2020-08" db="EMBL/GenBank/DDBJ databases">
        <title>Genetic structure, function and evolution of capsule biosynthesis loci in Vibrio parahaemolyticus.</title>
        <authorList>
            <person name="Li L."/>
            <person name="Bian S."/>
        </authorList>
    </citation>
    <scope>NUCLEOTIDE SEQUENCE</scope>
    <source>
        <strain evidence="7">VP57</strain>
        <strain evidence="6">VP58</strain>
    </source>
</reference>
<dbReference type="InterPro" id="IPR018357">
    <property type="entry name" value="Hexapep_transf_CS"/>
</dbReference>
<evidence type="ECO:0000313" key="6">
    <source>
        <dbReference type="EMBL" id="QOS21931.1"/>
    </source>
</evidence>
<evidence type="ECO:0000313" key="7">
    <source>
        <dbReference type="EMBL" id="QOS25432.1"/>
    </source>
</evidence>
<feature type="site" description="Increases basicity of active site His" evidence="4">
    <location>
        <position position="140"/>
    </location>
</feature>
<feature type="active site" description="Proton acceptor" evidence="4">
    <location>
        <position position="139"/>
    </location>
</feature>
<gene>
    <name evidence="7" type="primary">epsM_1</name>
    <name evidence="7" type="ORF">VP57_00015</name>
    <name evidence="6" type="ORF">VP58_00015</name>
</gene>
<evidence type="ECO:0000256" key="1">
    <source>
        <dbReference type="ARBA" id="ARBA00007274"/>
    </source>
</evidence>
<keyword evidence="3" id="KW-0677">Repeat</keyword>
<evidence type="ECO:0000256" key="5">
    <source>
        <dbReference type="PIRSR" id="PIRSR620019-2"/>
    </source>
</evidence>
<keyword evidence="2 7" id="KW-0808">Transferase</keyword>
<dbReference type="PANTHER" id="PTHR43300">
    <property type="entry name" value="ACETYLTRANSFERASE"/>
    <property type="match status" value="1"/>
</dbReference>
<dbReference type="InterPro" id="IPR011004">
    <property type="entry name" value="Trimer_LpxA-like_sf"/>
</dbReference>
<dbReference type="NCBIfam" id="TIGR03570">
    <property type="entry name" value="NeuD_NnaD"/>
    <property type="match status" value="1"/>
</dbReference>
<name>A0A7M1WF67_VIBPH</name>
<dbReference type="CDD" id="cd03360">
    <property type="entry name" value="LbH_AT_putative"/>
    <property type="match status" value="1"/>
</dbReference>
<dbReference type="InterPro" id="IPR050179">
    <property type="entry name" value="Trans_hexapeptide_repeat"/>
</dbReference>
<dbReference type="Gene3D" id="3.40.50.20">
    <property type="match status" value="1"/>
</dbReference>
<dbReference type="SUPFAM" id="SSF51161">
    <property type="entry name" value="Trimeric LpxA-like enzymes"/>
    <property type="match status" value="1"/>
</dbReference>
<dbReference type="PROSITE" id="PS00101">
    <property type="entry name" value="HEXAPEP_TRANSFERASES"/>
    <property type="match status" value="1"/>
</dbReference>
<dbReference type="GO" id="GO:0016746">
    <property type="term" value="F:acyltransferase activity"/>
    <property type="evidence" value="ECO:0007669"/>
    <property type="project" value="UniProtKB-KW"/>
</dbReference>
<dbReference type="EMBL" id="MT898201">
    <property type="protein sequence ID" value="QOS21931.1"/>
    <property type="molecule type" value="Genomic_DNA"/>
</dbReference>
<sequence length="212" mass="22440">MLPIVMIGGGGHASVLADILIFQGREILAVISPEDISQRPVFKGMTHLKNDEDVLAFSKDKVLLVNGIGMMPKSGFKRKINEYFLSLGYRFETVIANSAYVSPFSKIETGAQILPMAIIQTGVTVGSHSIINSGALVEHDCNIGSYNHIAPRATLCGQVETKNNVYVGAGSTVIQGVSIGSDSIVGAGACLTKSLETNTIAYPARVAIKTNS</sequence>
<comment type="similarity">
    <text evidence="1">Belongs to the transferase hexapeptide repeat family.</text>
</comment>
<protein>
    <submittedName>
        <fullName evidence="7">Putative acetyltransferase EpsM</fullName>
        <ecNumber evidence="7">2.3.1.-</ecNumber>
    </submittedName>
</protein>
<evidence type="ECO:0000256" key="2">
    <source>
        <dbReference type="ARBA" id="ARBA00022679"/>
    </source>
</evidence>
<feature type="binding site" evidence="5">
    <location>
        <position position="69"/>
    </location>
    <ligand>
        <name>substrate</name>
    </ligand>
</feature>
<dbReference type="EC" id="2.3.1.-" evidence="7"/>
<dbReference type="Gene3D" id="2.160.10.10">
    <property type="entry name" value="Hexapeptide repeat proteins"/>
    <property type="match status" value="1"/>
</dbReference>
<dbReference type="InterPro" id="IPR020019">
    <property type="entry name" value="AcTrfase_PglD-like"/>
</dbReference>
<evidence type="ECO:0000256" key="3">
    <source>
        <dbReference type="ARBA" id="ARBA00022737"/>
    </source>
</evidence>
<dbReference type="PANTHER" id="PTHR43300:SF7">
    <property type="entry name" value="UDP-N-ACETYLBACILLOSAMINE N-ACETYLTRANSFERASE"/>
    <property type="match status" value="1"/>
</dbReference>
<accession>A0A7M1WF67</accession>
<evidence type="ECO:0000256" key="4">
    <source>
        <dbReference type="PIRSR" id="PIRSR620019-1"/>
    </source>
</evidence>
<dbReference type="AlphaFoldDB" id="A0A7M1WF67"/>
<dbReference type="EMBL" id="MT898295">
    <property type="protein sequence ID" value="QOS25432.1"/>
    <property type="molecule type" value="Genomic_DNA"/>
</dbReference>
<organism evidence="7">
    <name type="scientific">Vibrio parahaemolyticus</name>
    <dbReference type="NCBI Taxonomy" id="670"/>
    <lineage>
        <taxon>Bacteria</taxon>
        <taxon>Pseudomonadati</taxon>
        <taxon>Pseudomonadota</taxon>
        <taxon>Gammaproteobacteria</taxon>
        <taxon>Vibrionales</taxon>
        <taxon>Vibrionaceae</taxon>
        <taxon>Vibrio</taxon>
    </lineage>
</organism>
<keyword evidence="7" id="KW-0012">Acyltransferase</keyword>
<proteinExistence type="inferred from homology"/>